<feature type="region of interest" description="Disordered" evidence="1">
    <location>
        <begin position="313"/>
        <end position="333"/>
    </location>
</feature>
<dbReference type="Gene3D" id="2.160.20.10">
    <property type="entry name" value="Single-stranded right-handed beta-helix, Pectin lyase-like"/>
    <property type="match status" value="1"/>
</dbReference>
<dbReference type="EMBL" id="BFEA01004189">
    <property type="protein sequence ID" value="GBG46523.1"/>
    <property type="molecule type" value="Genomic_DNA"/>
</dbReference>
<dbReference type="Gramene" id="GBG46523">
    <property type="protein sequence ID" value="GBG46523"/>
    <property type="gene ID" value="CBR_g79918"/>
</dbReference>
<keyword evidence="4" id="KW-1185">Reference proteome</keyword>
<dbReference type="SUPFAM" id="SSF51126">
    <property type="entry name" value="Pectin lyase-like"/>
    <property type="match status" value="1"/>
</dbReference>
<dbReference type="PANTHER" id="PTHR11319:SF35">
    <property type="entry name" value="OUTER MEMBRANE PROTEIN PMPC-RELATED"/>
    <property type="match status" value="1"/>
</dbReference>
<dbReference type="AlphaFoldDB" id="A0A388JKR4"/>
<protein>
    <recommendedName>
        <fullName evidence="2">Right handed beta helix domain-containing protein</fullName>
    </recommendedName>
</protein>
<dbReference type="PANTHER" id="PTHR11319">
    <property type="entry name" value="G PROTEIN-COUPLED RECEPTOR-RELATED"/>
    <property type="match status" value="1"/>
</dbReference>
<dbReference type="InterPro" id="IPR012334">
    <property type="entry name" value="Pectin_lyas_fold"/>
</dbReference>
<feature type="non-terminal residue" evidence="3">
    <location>
        <position position="383"/>
    </location>
</feature>
<dbReference type="Proteomes" id="UP000265515">
    <property type="component" value="Unassembled WGS sequence"/>
</dbReference>
<evidence type="ECO:0000313" key="4">
    <source>
        <dbReference type="Proteomes" id="UP000265515"/>
    </source>
</evidence>
<organism evidence="3 4">
    <name type="scientific">Chara braunii</name>
    <name type="common">Braun's stonewort</name>
    <dbReference type="NCBI Taxonomy" id="69332"/>
    <lineage>
        <taxon>Eukaryota</taxon>
        <taxon>Viridiplantae</taxon>
        <taxon>Streptophyta</taxon>
        <taxon>Charophyceae</taxon>
        <taxon>Charales</taxon>
        <taxon>Characeae</taxon>
        <taxon>Chara</taxon>
    </lineage>
</organism>
<proteinExistence type="predicted"/>
<dbReference type="Pfam" id="PF13229">
    <property type="entry name" value="Beta_helix"/>
    <property type="match status" value="1"/>
</dbReference>
<evidence type="ECO:0000259" key="2">
    <source>
        <dbReference type="Pfam" id="PF13229"/>
    </source>
</evidence>
<accession>A0A388JKR4</accession>
<sequence length="383" mass="40790">MNTTTEDAATSTSITTTVSRTVTTTTTTISTSGGESSTPFDVLYDAIARKLPHAEVSGRVVMAGEFPVIGHEMVIEGKGNATLDAAEWEFRPFVVRGRGAKLTLKNLQLYKGQAPLKSSRAAKRFPPLADGGSVLVYDGASLEMHNVFVNHSKSWRGAAIAAYGASKVTVVGCRFLNNYAWYAGGGIYLAEGSNASVFNCSFERNKGSEEGGAIAVTGGSYLRSERTTYRRNTGKREGGAGIMVEHPGSVVISIDDLFFENKGVLPSAVGGAILVRDNGTLFVSGSRFVRNRARGGKGNTIFVEEGGIIGRLTNGPTEKDVEWPSNQPKPDMPMGMTTETENNAMATEAMAMEMETMEKKAMAMESTTTIGSQSLPPPRLLTG</sequence>
<name>A0A388JKR4_CHABU</name>
<dbReference type="SMART" id="SM00710">
    <property type="entry name" value="PbH1"/>
    <property type="match status" value="4"/>
</dbReference>
<dbReference type="InterPro" id="IPR011050">
    <property type="entry name" value="Pectin_lyase_fold/virulence"/>
</dbReference>
<comment type="caution">
    <text evidence="3">The sequence shown here is derived from an EMBL/GenBank/DDBJ whole genome shotgun (WGS) entry which is preliminary data.</text>
</comment>
<feature type="region of interest" description="Disordered" evidence="1">
    <location>
        <begin position="363"/>
        <end position="383"/>
    </location>
</feature>
<gene>
    <name evidence="3" type="ORF">CBR_g79918</name>
</gene>
<dbReference type="InterPro" id="IPR006626">
    <property type="entry name" value="PbH1"/>
</dbReference>
<evidence type="ECO:0000313" key="3">
    <source>
        <dbReference type="EMBL" id="GBG46523.1"/>
    </source>
</evidence>
<feature type="domain" description="Right handed beta helix" evidence="2">
    <location>
        <begin position="131"/>
        <end position="285"/>
    </location>
</feature>
<reference evidence="3 4" key="1">
    <citation type="journal article" date="2018" name="Cell">
        <title>The Chara Genome: Secondary Complexity and Implications for Plant Terrestrialization.</title>
        <authorList>
            <person name="Nishiyama T."/>
            <person name="Sakayama H."/>
            <person name="Vries J.D."/>
            <person name="Buschmann H."/>
            <person name="Saint-Marcoux D."/>
            <person name="Ullrich K.K."/>
            <person name="Haas F.B."/>
            <person name="Vanderstraeten L."/>
            <person name="Becker D."/>
            <person name="Lang D."/>
            <person name="Vosolsobe S."/>
            <person name="Rombauts S."/>
            <person name="Wilhelmsson P.K.I."/>
            <person name="Janitza P."/>
            <person name="Kern R."/>
            <person name="Heyl A."/>
            <person name="Rumpler F."/>
            <person name="Villalobos L.I.A.C."/>
            <person name="Clay J.M."/>
            <person name="Skokan R."/>
            <person name="Toyoda A."/>
            <person name="Suzuki Y."/>
            <person name="Kagoshima H."/>
            <person name="Schijlen E."/>
            <person name="Tajeshwar N."/>
            <person name="Catarino B."/>
            <person name="Hetherington A.J."/>
            <person name="Saltykova A."/>
            <person name="Bonnot C."/>
            <person name="Breuninger H."/>
            <person name="Symeonidi A."/>
            <person name="Radhakrishnan G.V."/>
            <person name="Van Nieuwerburgh F."/>
            <person name="Deforce D."/>
            <person name="Chang C."/>
            <person name="Karol K.G."/>
            <person name="Hedrich R."/>
            <person name="Ulvskov P."/>
            <person name="Glockner G."/>
            <person name="Delwiche C.F."/>
            <person name="Petrasek J."/>
            <person name="Van de Peer Y."/>
            <person name="Friml J."/>
            <person name="Beilby M."/>
            <person name="Dolan L."/>
            <person name="Kohara Y."/>
            <person name="Sugano S."/>
            <person name="Fujiyama A."/>
            <person name="Delaux P.-M."/>
            <person name="Quint M."/>
            <person name="TheiBen G."/>
            <person name="Hagemann M."/>
            <person name="Harholt J."/>
            <person name="Dunand C."/>
            <person name="Zachgo S."/>
            <person name="Langdale J."/>
            <person name="Maumus F."/>
            <person name="Straeten D.V.D."/>
            <person name="Gould S.B."/>
            <person name="Rensing S.A."/>
        </authorList>
    </citation>
    <scope>NUCLEOTIDE SEQUENCE [LARGE SCALE GENOMIC DNA]</scope>
    <source>
        <strain evidence="3 4">S276</strain>
    </source>
</reference>
<dbReference type="InterPro" id="IPR039448">
    <property type="entry name" value="Beta_helix"/>
</dbReference>
<evidence type="ECO:0000256" key="1">
    <source>
        <dbReference type="SAM" id="MobiDB-lite"/>
    </source>
</evidence>
<dbReference type="OrthoDB" id="75921at2759"/>